<sequence>MNLYLKNIDKVIFITSCSSLILILCLNQLPILGILIILSLILILSLLNEVTVMRFSLYFMILSWFSLDTLWLAGRNVPINIKYLIDIINIILMFKILFKNKKYNLNNVFRDKILILSIIFIFVSVFKWIIFNYSLLEFFNGIRIYLRFLPFYIIIKNNNDQRLLCDLKFIIILQIPILLMQVIKYTNQDMIGGTFGIYGQTYLFILLIPVFFYILNKYLKKDISIYKMLLSAIIILSICAINETKIAFFIFPIICIIMLILFNEKYSFYRKIFFTLMISFSMIVSFKLLINRYDGMDKLFSDKNTIINYATKNNNPLFYLGRLENFNYIKDVELKSFSNNLVGIGIGRALQDEFFAVNHFSNGRIVNQIPLSEKYLELQHYGYFLSSLNTFYFENGIIGILIYLFILFILFKRCVFNIKIIKNINITSLSYAFSALIISWIPLFYYNDIFYQYQTSTIFWILAALISKYYYDVKLD</sequence>
<evidence type="ECO:0008006" key="4">
    <source>
        <dbReference type="Google" id="ProtNLM"/>
    </source>
</evidence>
<accession>A0ABS7ANT7</accession>
<feature type="transmembrane region" description="Helical" evidence="1">
    <location>
        <begin position="79"/>
        <end position="98"/>
    </location>
</feature>
<feature type="transmembrane region" description="Helical" evidence="1">
    <location>
        <begin position="55"/>
        <end position="73"/>
    </location>
</feature>
<feature type="transmembrane region" description="Helical" evidence="1">
    <location>
        <begin position="423"/>
        <end position="445"/>
    </location>
</feature>
<organism evidence="2 3">
    <name type="scientific">Clostridium weizhouense</name>
    <dbReference type="NCBI Taxonomy" id="2859781"/>
    <lineage>
        <taxon>Bacteria</taxon>
        <taxon>Bacillati</taxon>
        <taxon>Bacillota</taxon>
        <taxon>Clostridia</taxon>
        <taxon>Eubacteriales</taxon>
        <taxon>Clostridiaceae</taxon>
        <taxon>Clostridium</taxon>
    </lineage>
</organism>
<feature type="transmembrane region" description="Helical" evidence="1">
    <location>
        <begin position="391"/>
        <end position="411"/>
    </location>
</feature>
<feature type="transmembrane region" description="Helical" evidence="1">
    <location>
        <begin position="113"/>
        <end position="131"/>
    </location>
</feature>
<keyword evidence="1" id="KW-0812">Transmembrane</keyword>
<feature type="transmembrane region" description="Helical" evidence="1">
    <location>
        <begin position="223"/>
        <end position="240"/>
    </location>
</feature>
<name>A0ABS7ANT7_9CLOT</name>
<keyword evidence="1" id="KW-0472">Membrane</keyword>
<feature type="transmembrane region" description="Helical" evidence="1">
    <location>
        <begin position="20"/>
        <end position="43"/>
    </location>
</feature>
<feature type="transmembrane region" description="Helical" evidence="1">
    <location>
        <begin position="246"/>
        <end position="263"/>
    </location>
</feature>
<gene>
    <name evidence="2" type="ORF">KYD98_09305</name>
</gene>
<evidence type="ECO:0000313" key="3">
    <source>
        <dbReference type="Proteomes" id="UP001519921"/>
    </source>
</evidence>
<keyword evidence="1" id="KW-1133">Transmembrane helix</keyword>
<comment type="caution">
    <text evidence="2">The sequence shown here is derived from an EMBL/GenBank/DDBJ whole genome shotgun (WGS) entry which is preliminary data.</text>
</comment>
<feature type="transmembrane region" description="Helical" evidence="1">
    <location>
        <begin position="195"/>
        <end position="216"/>
    </location>
</feature>
<feature type="transmembrane region" description="Helical" evidence="1">
    <location>
        <begin position="272"/>
        <end position="290"/>
    </location>
</feature>
<dbReference type="RefSeq" id="WP_219779486.1">
    <property type="nucleotide sequence ID" value="NZ_JAHXPT010000006.1"/>
</dbReference>
<proteinExistence type="predicted"/>
<evidence type="ECO:0000313" key="2">
    <source>
        <dbReference type="EMBL" id="MBW6410292.1"/>
    </source>
</evidence>
<dbReference type="Proteomes" id="UP001519921">
    <property type="component" value="Unassembled WGS sequence"/>
</dbReference>
<feature type="transmembrane region" description="Helical" evidence="1">
    <location>
        <begin position="167"/>
        <end position="183"/>
    </location>
</feature>
<protein>
    <recommendedName>
        <fullName evidence="4">O-antigen polymerase</fullName>
    </recommendedName>
</protein>
<keyword evidence="3" id="KW-1185">Reference proteome</keyword>
<feature type="transmembrane region" description="Helical" evidence="1">
    <location>
        <begin position="451"/>
        <end position="471"/>
    </location>
</feature>
<evidence type="ECO:0000256" key="1">
    <source>
        <dbReference type="SAM" id="Phobius"/>
    </source>
</evidence>
<reference evidence="2 3" key="1">
    <citation type="submission" date="2021-07" db="EMBL/GenBank/DDBJ databases">
        <title>Clostridium weizhouense sp. nov., an anaerobic bacterium isolated from activated sludge of Petroleum wastewater.</title>
        <authorList>
            <person name="Li Q."/>
        </authorList>
    </citation>
    <scope>NUCLEOTIDE SEQUENCE [LARGE SCALE GENOMIC DNA]</scope>
    <source>
        <strain evidence="2 3">YB-6</strain>
    </source>
</reference>
<dbReference type="EMBL" id="JAHXPT010000006">
    <property type="protein sequence ID" value="MBW6410292.1"/>
    <property type="molecule type" value="Genomic_DNA"/>
</dbReference>